<reference evidence="2 3" key="1">
    <citation type="submission" date="2018-09" db="EMBL/GenBank/DDBJ databases">
        <title>Sphingomonas sp. DAC4.</title>
        <authorList>
            <person name="Seo T."/>
        </authorList>
    </citation>
    <scope>NUCLEOTIDE SEQUENCE [LARGE SCALE GENOMIC DNA]</scope>
    <source>
        <strain evidence="2 3">DAC4</strain>
    </source>
</reference>
<dbReference type="AlphaFoldDB" id="A0A418Q2Z4"/>
<sequence length="103" mass="11180">MFQSDQGIYPMLKASLFAAVAVLAAQPAIAGQDTTTAAKPIVVTGKGKAGDPNRMVCQREETTGTRLGARRICLTAAQWEEKRRVHREELERAQRNVGIANEG</sequence>
<keyword evidence="3" id="KW-1185">Reference proteome</keyword>
<evidence type="ECO:0000313" key="3">
    <source>
        <dbReference type="Proteomes" id="UP000285023"/>
    </source>
</evidence>
<gene>
    <name evidence="2" type="ORF">D3M59_05085</name>
</gene>
<evidence type="ECO:0008006" key="4">
    <source>
        <dbReference type="Google" id="ProtNLM"/>
    </source>
</evidence>
<dbReference type="Proteomes" id="UP000285023">
    <property type="component" value="Unassembled WGS sequence"/>
</dbReference>
<accession>A0A418Q2Z4</accession>
<organism evidence="2 3">
    <name type="scientific">Sphingomonas edaphi</name>
    <dbReference type="NCBI Taxonomy" id="2315689"/>
    <lineage>
        <taxon>Bacteria</taxon>
        <taxon>Pseudomonadati</taxon>
        <taxon>Pseudomonadota</taxon>
        <taxon>Alphaproteobacteria</taxon>
        <taxon>Sphingomonadales</taxon>
        <taxon>Sphingomonadaceae</taxon>
        <taxon>Sphingomonas</taxon>
    </lineage>
</organism>
<feature type="chain" id="PRO_5019045771" description="Secreted protein" evidence="1">
    <location>
        <begin position="31"/>
        <end position="103"/>
    </location>
</feature>
<evidence type="ECO:0000256" key="1">
    <source>
        <dbReference type="SAM" id="SignalP"/>
    </source>
</evidence>
<dbReference type="EMBL" id="QXTF01000001">
    <property type="protein sequence ID" value="RIX32328.1"/>
    <property type="molecule type" value="Genomic_DNA"/>
</dbReference>
<keyword evidence="1" id="KW-0732">Signal</keyword>
<protein>
    <recommendedName>
        <fullName evidence="4">Secreted protein</fullName>
    </recommendedName>
</protein>
<evidence type="ECO:0000313" key="2">
    <source>
        <dbReference type="EMBL" id="RIX32328.1"/>
    </source>
</evidence>
<feature type="signal peptide" evidence="1">
    <location>
        <begin position="1"/>
        <end position="30"/>
    </location>
</feature>
<name>A0A418Q2Z4_9SPHN</name>
<proteinExistence type="predicted"/>
<comment type="caution">
    <text evidence="2">The sequence shown here is derived from an EMBL/GenBank/DDBJ whole genome shotgun (WGS) entry which is preliminary data.</text>
</comment>